<dbReference type="STRING" id="1802206.A3D35_00030"/>
<comment type="caution">
    <text evidence="4">The sequence shown here is derived from an EMBL/GenBank/DDBJ whole genome shotgun (WGS) entry which is preliminary data.</text>
</comment>
<dbReference type="Gene3D" id="3.90.79.10">
    <property type="entry name" value="Nucleoside Triphosphate Pyrophosphohydrolase"/>
    <property type="match status" value="1"/>
</dbReference>
<gene>
    <name evidence="4" type="ORF">A3D35_00030</name>
</gene>
<dbReference type="PANTHER" id="PTHR43736:SF1">
    <property type="entry name" value="DIHYDRONEOPTERIN TRIPHOSPHATE DIPHOSPHATASE"/>
    <property type="match status" value="1"/>
</dbReference>
<dbReference type="GO" id="GO:0016787">
    <property type="term" value="F:hydrolase activity"/>
    <property type="evidence" value="ECO:0007669"/>
    <property type="project" value="UniProtKB-KW"/>
</dbReference>
<keyword evidence="1" id="KW-0378">Hydrolase</keyword>
<dbReference type="Gene3D" id="3.40.630.30">
    <property type="match status" value="1"/>
</dbReference>
<dbReference type="CDD" id="cd04681">
    <property type="entry name" value="NUDIX_Hydrolase"/>
    <property type="match status" value="1"/>
</dbReference>
<dbReference type="PROSITE" id="PS00893">
    <property type="entry name" value="NUDIX_BOX"/>
    <property type="match status" value="1"/>
</dbReference>
<dbReference type="InterPro" id="IPR000086">
    <property type="entry name" value="NUDIX_hydrolase_dom"/>
</dbReference>
<evidence type="ECO:0000256" key="1">
    <source>
        <dbReference type="ARBA" id="ARBA00022801"/>
    </source>
</evidence>
<dbReference type="InterPro" id="IPR020084">
    <property type="entry name" value="NUDIX_hydrolase_CS"/>
</dbReference>
<evidence type="ECO:0008006" key="6">
    <source>
        <dbReference type="Google" id="ProtNLM"/>
    </source>
</evidence>
<protein>
    <recommendedName>
        <fullName evidence="6">N-acetyltransferase domain-containing protein</fullName>
    </recommendedName>
</protein>
<dbReference type="AlphaFoldDB" id="A0A1G2I007"/>
<dbReference type="Pfam" id="PF00293">
    <property type="entry name" value="NUDIX"/>
    <property type="match status" value="1"/>
</dbReference>
<dbReference type="InterPro" id="IPR015797">
    <property type="entry name" value="NUDIX_hydrolase-like_dom_sf"/>
</dbReference>
<dbReference type="InterPro" id="IPR016181">
    <property type="entry name" value="Acyl_CoA_acyltransferase"/>
</dbReference>
<dbReference type="Proteomes" id="UP000176421">
    <property type="component" value="Unassembled WGS sequence"/>
</dbReference>
<dbReference type="SUPFAM" id="SSF55729">
    <property type="entry name" value="Acyl-CoA N-acyltransferases (Nat)"/>
    <property type="match status" value="1"/>
</dbReference>
<sequence length="274" mass="31752">MTEQNCEICAFNNPKVTVTAIIIKDNKLLLLKRNKDPFKGKWDLPGGFLNQNEQPSDGLKRELKEELNIEVTSLNFINTFPGNYTWKERTVPVSDHFYLTDIQGDIKLDDENSEFQFVNLKDISIEDIAFENSKEMIKYLQKDFAFDLNRVKELVAQLDPSAVVKEQSIYKAILDGFIAKKYDGEKLIGMGWIFPRQTLLRRQAVVEDMIVDPEYRGKGYGEEILLQLLEWAKKEGMNTVELTTNPQRLAANSLYQKVGFKIHPTNHYLYFINE</sequence>
<reference evidence="4 5" key="1">
    <citation type="journal article" date="2016" name="Nat. Commun.">
        <title>Thousands of microbial genomes shed light on interconnected biogeochemical processes in an aquifer system.</title>
        <authorList>
            <person name="Anantharaman K."/>
            <person name="Brown C.T."/>
            <person name="Hug L.A."/>
            <person name="Sharon I."/>
            <person name="Castelle C.J."/>
            <person name="Probst A.J."/>
            <person name="Thomas B.C."/>
            <person name="Singh A."/>
            <person name="Wilkins M.J."/>
            <person name="Karaoz U."/>
            <person name="Brodie E.L."/>
            <person name="Williams K.H."/>
            <person name="Hubbard S.S."/>
            <person name="Banfield J.F."/>
        </authorList>
    </citation>
    <scope>NUCLEOTIDE SEQUENCE [LARGE SCALE GENOMIC DNA]</scope>
</reference>
<dbReference type="PROSITE" id="PS51186">
    <property type="entry name" value="GNAT"/>
    <property type="match status" value="1"/>
</dbReference>
<dbReference type="Pfam" id="PF00583">
    <property type="entry name" value="Acetyltransf_1"/>
    <property type="match status" value="1"/>
</dbReference>
<evidence type="ECO:0000259" key="3">
    <source>
        <dbReference type="PROSITE" id="PS51462"/>
    </source>
</evidence>
<proteinExistence type="predicted"/>
<dbReference type="SUPFAM" id="SSF55811">
    <property type="entry name" value="Nudix"/>
    <property type="match status" value="1"/>
</dbReference>
<dbReference type="InterPro" id="IPR000182">
    <property type="entry name" value="GNAT_dom"/>
</dbReference>
<organism evidence="4 5">
    <name type="scientific">Candidatus Staskawiczbacteria bacterium RIFCSPHIGHO2_02_FULL_34_9</name>
    <dbReference type="NCBI Taxonomy" id="1802206"/>
    <lineage>
        <taxon>Bacteria</taxon>
        <taxon>Candidatus Staskawicziibacteriota</taxon>
    </lineage>
</organism>
<dbReference type="PROSITE" id="PS51462">
    <property type="entry name" value="NUDIX"/>
    <property type="match status" value="1"/>
</dbReference>
<evidence type="ECO:0000313" key="5">
    <source>
        <dbReference type="Proteomes" id="UP000176421"/>
    </source>
</evidence>
<feature type="domain" description="N-acetyltransferase" evidence="2">
    <location>
        <begin position="123"/>
        <end position="274"/>
    </location>
</feature>
<dbReference type="EMBL" id="MHOS01000038">
    <property type="protein sequence ID" value="OGZ67408.1"/>
    <property type="molecule type" value="Genomic_DNA"/>
</dbReference>
<evidence type="ECO:0000259" key="2">
    <source>
        <dbReference type="PROSITE" id="PS51186"/>
    </source>
</evidence>
<dbReference type="CDD" id="cd04301">
    <property type="entry name" value="NAT_SF"/>
    <property type="match status" value="1"/>
</dbReference>
<dbReference type="PANTHER" id="PTHR43736">
    <property type="entry name" value="ADP-RIBOSE PYROPHOSPHATASE"/>
    <property type="match status" value="1"/>
</dbReference>
<accession>A0A1G2I007</accession>
<evidence type="ECO:0000313" key="4">
    <source>
        <dbReference type="EMBL" id="OGZ67408.1"/>
    </source>
</evidence>
<dbReference type="GO" id="GO:0016747">
    <property type="term" value="F:acyltransferase activity, transferring groups other than amino-acyl groups"/>
    <property type="evidence" value="ECO:0007669"/>
    <property type="project" value="InterPro"/>
</dbReference>
<name>A0A1G2I007_9BACT</name>
<feature type="domain" description="Nudix hydrolase" evidence="3">
    <location>
        <begin position="13"/>
        <end position="141"/>
    </location>
</feature>